<reference evidence="3" key="1">
    <citation type="submission" date="2012-11" db="EMBL/GenBank/DDBJ databases">
        <authorList>
            <person name="Lucero-Rivera Y.E."/>
            <person name="Tovar-Ramirez D."/>
        </authorList>
    </citation>
    <scope>NUCLEOTIDE SEQUENCE [LARGE SCALE GENOMIC DNA]</scope>
    <source>
        <strain evidence="3">Araruama</strain>
    </source>
</reference>
<dbReference type="InterPro" id="IPR013517">
    <property type="entry name" value="FG-GAP"/>
</dbReference>
<dbReference type="Proteomes" id="UP000189670">
    <property type="component" value="Unassembled WGS sequence"/>
</dbReference>
<proteinExistence type="predicted"/>
<dbReference type="AlphaFoldDB" id="A0A1V1P3Q3"/>
<evidence type="ECO:0008006" key="4">
    <source>
        <dbReference type="Google" id="ProtNLM"/>
    </source>
</evidence>
<keyword evidence="1" id="KW-0732">Signal</keyword>
<comment type="caution">
    <text evidence="2">The sequence shown here is derived from an EMBL/GenBank/DDBJ whole genome shotgun (WGS) entry which is preliminary data.</text>
</comment>
<sequence>MSKLTASDGLPGDYFGFHVSLSNNYAIVGAYNNDRMATDAGAAYVFKNNDDNWTEIKKITASDAGSSDLFGQAVAISDGIAGIGSLADDDSGTDSGAVYFYDITQKARISPVLEQHYLFETSSIPIPITIINANGGEIILSVTSSDLSLVSNSSISIASSGTNTYSTTTAENIPLNLDIIITPSATLYGKTIITLTVTDAFGITDTQSFVYNLTLPEQKVVADDGALNDYFGNDMGISSNYAIIGAHADDDNGTSSGAAYIFTYDVTGWKQSIKLLPSDGAASDDFGSAVSIYHDFAIVGARYDDNSYTNQGSIYFFKRDGSNWTQFSKHYASDGAASDYFGFALDISGNYAIVGAYGDDNTYTDQGSAYIFSYDGSNWSQQQKLLASDPAASDQFGYATALCGNYAIVGAQYDDDNGSSSGSAYIFYNDGSGFTQQEN</sequence>
<dbReference type="InterPro" id="IPR028994">
    <property type="entry name" value="Integrin_alpha_N"/>
</dbReference>
<evidence type="ECO:0000256" key="1">
    <source>
        <dbReference type="ARBA" id="ARBA00022729"/>
    </source>
</evidence>
<dbReference type="Gene3D" id="2.130.10.130">
    <property type="entry name" value="Integrin alpha, N-terminal"/>
    <property type="match status" value="3"/>
</dbReference>
<evidence type="ECO:0000313" key="3">
    <source>
        <dbReference type="Proteomes" id="UP000189670"/>
    </source>
</evidence>
<dbReference type="PANTHER" id="PTHR36220:SF1">
    <property type="entry name" value="GAMMA TUBULIN COMPLEX COMPONENT C-TERMINAL DOMAIN-CONTAINING PROTEIN"/>
    <property type="match status" value="1"/>
</dbReference>
<dbReference type="EMBL" id="ATBP01000646">
    <property type="protein sequence ID" value="ETR69424.1"/>
    <property type="molecule type" value="Genomic_DNA"/>
</dbReference>
<dbReference type="Pfam" id="PF14312">
    <property type="entry name" value="FG-GAP_2"/>
    <property type="match status" value="6"/>
</dbReference>
<protein>
    <recommendedName>
        <fullName evidence="4">PKD domain-containing protein</fullName>
    </recommendedName>
</protein>
<gene>
    <name evidence="2" type="ORF">OMM_03943</name>
</gene>
<name>A0A1V1P3Q3_9BACT</name>
<accession>A0A1V1P3Q3</accession>
<evidence type="ECO:0000313" key="2">
    <source>
        <dbReference type="EMBL" id="ETR69424.1"/>
    </source>
</evidence>
<dbReference type="PANTHER" id="PTHR36220">
    <property type="entry name" value="UNNAMED PRODUCT"/>
    <property type="match status" value="1"/>
</dbReference>
<organism evidence="2 3">
    <name type="scientific">Candidatus Magnetoglobus multicellularis str. Araruama</name>
    <dbReference type="NCBI Taxonomy" id="890399"/>
    <lineage>
        <taxon>Bacteria</taxon>
        <taxon>Pseudomonadati</taxon>
        <taxon>Thermodesulfobacteriota</taxon>
        <taxon>Desulfobacteria</taxon>
        <taxon>Desulfobacterales</taxon>
        <taxon>Desulfobacteraceae</taxon>
        <taxon>Candidatus Magnetoglobus</taxon>
    </lineage>
</organism>
<dbReference type="SUPFAM" id="SSF69318">
    <property type="entry name" value="Integrin alpha N-terminal domain"/>
    <property type="match status" value="1"/>
</dbReference>